<keyword evidence="2" id="KW-1185">Reference proteome</keyword>
<gene>
    <name evidence="1" type="ORF">BJ138DRAFT_996394</name>
</gene>
<comment type="caution">
    <text evidence="1">The sequence shown here is derived from an EMBL/GenBank/DDBJ whole genome shotgun (WGS) entry which is preliminary data.</text>
</comment>
<dbReference type="Proteomes" id="UP000790377">
    <property type="component" value="Unassembled WGS sequence"/>
</dbReference>
<sequence>MASIEVVQGIASGSGFKSDRKSANSRRGLFGTRLFSKEKNKDKGMKNEPTESPLGFTAYRTPPVYVGGGSILVQVWAVGLDGVDARLVGVQAPSTSAPLATPYFTNQTSGREDKEKRKTAPVGYIPGRSFVGRALEVGWDVPENIVKRGEWVVGLLNVSKCGALAEFVVVDYHRVHRIPHPHLPGQATLPFSSLSPTPDHRGNVVDATPGQRNSLVFPSGDGFAGLIKGLTVNELSLIPLAGVPAYRAVRTFAQITHVLAKPQCSDMSRSNSNQNEHKADLDANNTRKNLLDGTQPRVLVIRAHDGAGALTVQMLVRAGWSVWAHVPVPFALPGPPSDPAELGLDEEEEKELERRRGLLQRVEKRLRDWGAEVIGSLVALLSYFAGVRFRFDAILDTVGGREVWEAGRALLCLPVRDSTREGVEAQFTTLVGDSPDRVVPTAGDHFRAGVRSLRIANGKEPSEDQPFFEPMPIERGKKEKKLKIKPRAVNYAWVNIISDVDWEGGDIHDSLGAILRVAAADNVRPAIEPADFPPSILRDKGKKRAIFPGTSMDDGDYAPGKVVPFECTPGVFVPGGALEYGGTVVSRIVG</sequence>
<protein>
    <submittedName>
        <fullName evidence="1">Uncharacterized protein</fullName>
    </submittedName>
</protein>
<accession>A0ACB8AS04</accession>
<reference evidence="1" key="1">
    <citation type="journal article" date="2021" name="New Phytol.">
        <title>Evolutionary innovations through gain and loss of genes in the ectomycorrhizal Boletales.</title>
        <authorList>
            <person name="Wu G."/>
            <person name="Miyauchi S."/>
            <person name="Morin E."/>
            <person name="Kuo A."/>
            <person name="Drula E."/>
            <person name="Varga T."/>
            <person name="Kohler A."/>
            <person name="Feng B."/>
            <person name="Cao Y."/>
            <person name="Lipzen A."/>
            <person name="Daum C."/>
            <person name="Hundley H."/>
            <person name="Pangilinan J."/>
            <person name="Johnson J."/>
            <person name="Barry K."/>
            <person name="LaButti K."/>
            <person name="Ng V."/>
            <person name="Ahrendt S."/>
            <person name="Min B."/>
            <person name="Choi I.G."/>
            <person name="Park H."/>
            <person name="Plett J.M."/>
            <person name="Magnuson J."/>
            <person name="Spatafora J.W."/>
            <person name="Nagy L.G."/>
            <person name="Henrissat B."/>
            <person name="Grigoriev I.V."/>
            <person name="Yang Z.L."/>
            <person name="Xu J."/>
            <person name="Martin F.M."/>
        </authorList>
    </citation>
    <scope>NUCLEOTIDE SEQUENCE</scope>
    <source>
        <strain evidence="1">ATCC 28755</strain>
    </source>
</reference>
<name>A0ACB8AS04_9AGAM</name>
<dbReference type="EMBL" id="MU267593">
    <property type="protein sequence ID" value="KAH7916102.1"/>
    <property type="molecule type" value="Genomic_DNA"/>
</dbReference>
<evidence type="ECO:0000313" key="1">
    <source>
        <dbReference type="EMBL" id="KAH7916102.1"/>
    </source>
</evidence>
<evidence type="ECO:0000313" key="2">
    <source>
        <dbReference type="Proteomes" id="UP000790377"/>
    </source>
</evidence>
<proteinExistence type="predicted"/>
<organism evidence="1 2">
    <name type="scientific">Hygrophoropsis aurantiaca</name>
    <dbReference type="NCBI Taxonomy" id="72124"/>
    <lineage>
        <taxon>Eukaryota</taxon>
        <taxon>Fungi</taxon>
        <taxon>Dikarya</taxon>
        <taxon>Basidiomycota</taxon>
        <taxon>Agaricomycotina</taxon>
        <taxon>Agaricomycetes</taxon>
        <taxon>Agaricomycetidae</taxon>
        <taxon>Boletales</taxon>
        <taxon>Coniophorineae</taxon>
        <taxon>Hygrophoropsidaceae</taxon>
        <taxon>Hygrophoropsis</taxon>
    </lineage>
</organism>